<keyword evidence="7" id="KW-1185">Reference proteome</keyword>
<dbReference type="HAMAP" id="MF_01030">
    <property type="entry name" value="D_Ser_dehydrat"/>
    <property type="match status" value="1"/>
</dbReference>
<reference evidence="7" key="1">
    <citation type="submission" date="2016-10" db="EMBL/GenBank/DDBJ databases">
        <authorList>
            <person name="Varghese N."/>
            <person name="Submissions S."/>
        </authorList>
    </citation>
    <scope>NUCLEOTIDE SEQUENCE [LARGE SCALE GENOMIC DNA]</scope>
    <source>
        <strain evidence="7">DSM 17834</strain>
    </source>
</reference>
<dbReference type="PANTHER" id="PTHR48078">
    <property type="entry name" value="THREONINE DEHYDRATASE, MITOCHONDRIAL-RELATED"/>
    <property type="match status" value="1"/>
</dbReference>
<dbReference type="InterPro" id="IPR011780">
    <property type="entry name" value="D_Ser_am_lyase"/>
</dbReference>
<dbReference type="GO" id="GO:0016836">
    <property type="term" value="F:hydro-lyase activity"/>
    <property type="evidence" value="ECO:0007669"/>
    <property type="project" value="UniProtKB-UniRule"/>
</dbReference>
<dbReference type="InterPro" id="IPR050147">
    <property type="entry name" value="Ser/Thr_Dehydratase"/>
</dbReference>
<evidence type="ECO:0000256" key="2">
    <source>
        <dbReference type="ARBA" id="ARBA00022898"/>
    </source>
</evidence>
<protein>
    <recommendedName>
        <fullName evidence="4">Probable D-serine dehydratase</fullName>
        <ecNumber evidence="4">4.3.1.18</ecNumber>
    </recommendedName>
    <alternativeName>
        <fullName evidence="4">D-serine deaminase</fullName>
        <shortName evidence="4">DSD</shortName>
    </alternativeName>
</protein>
<comment type="similarity">
    <text evidence="4">Belongs to the serine/threonine dehydratase family. DsdA subfamily.</text>
</comment>
<evidence type="ECO:0000256" key="1">
    <source>
        <dbReference type="ARBA" id="ARBA00001933"/>
    </source>
</evidence>
<name>A0A1I5Q6Y6_9PSED</name>
<dbReference type="OrthoDB" id="9780546at2"/>
<dbReference type="Pfam" id="PF00291">
    <property type="entry name" value="PALP"/>
    <property type="match status" value="1"/>
</dbReference>
<dbReference type="SUPFAM" id="SSF53686">
    <property type="entry name" value="Tryptophan synthase beta subunit-like PLP-dependent enzymes"/>
    <property type="match status" value="1"/>
</dbReference>
<dbReference type="RefSeq" id="WP_090500187.1">
    <property type="nucleotide sequence ID" value="NZ_FOWX01000010.1"/>
</dbReference>
<comment type="catalytic activity">
    <reaction evidence="4">
        <text>D-serine = pyruvate + NH4(+)</text>
        <dbReference type="Rhea" id="RHEA:13977"/>
        <dbReference type="ChEBI" id="CHEBI:15361"/>
        <dbReference type="ChEBI" id="CHEBI:28938"/>
        <dbReference type="ChEBI" id="CHEBI:35247"/>
        <dbReference type="EC" id="4.3.1.18"/>
    </reaction>
</comment>
<evidence type="ECO:0000256" key="4">
    <source>
        <dbReference type="HAMAP-Rule" id="MF_01030"/>
    </source>
</evidence>
<dbReference type="GO" id="GO:0009097">
    <property type="term" value="P:isoleucine biosynthetic process"/>
    <property type="evidence" value="ECO:0007669"/>
    <property type="project" value="TreeGrafter"/>
</dbReference>
<feature type="domain" description="Tryptophan synthase beta chain-like PALP" evidence="5">
    <location>
        <begin position="102"/>
        <end position="401"/>
    </location>
</feature>
<evidence type="ECO:0000256" key="3">
    <source>
        <dbReference type="ARBA" id="ARBA00023239"/>
    </source>
</evidence>
<proteinExistence type="inferred from homology"/>
<dbReference type="STRING" id="289003.SAMN05216190_11022"/>
<comment type="cofactor">
    <cofactor evidence="1 4">
        <name>pyridoxal 5'-phosphate</name>
        <dbReference type="ChEBI" id="CHEBI:597326"/>
    </cofactor>
</comment>
<evidence type="ECO:0000313" key="7">
    <source>
        <dbReference type="Proteomes" id="UP000198784"/>
    </source>
</evidence>
<feature type="modified residue" description="N6-(pyridoxal phosphate)lysine" evidence="4">
    <location>
        <position position="119"/>
    </location>
</feature>
<evidence type="ECO:0000313" key="6">
    <source>
        <dbReference type="EMBL" id="SFP41790.1"/>
    </source>
</evidence>
<dbReference type="EMBL" id="FOWX01000010">
    <property type="protein sequence ID" value="SFP41790.1"/>
    <property type="molecule type" value="Genomic_DNA"/>
</dbReference>
<dbReference type="GO" id="GO:0008721">
    <property type="term" value="F:D-serine ammonia-lyase activity"/>
    <property type="evidence" value="ECO:0007669"/>
    <property type="project" value="UniProtKB-EC"/>
</dbReference>
<dbReference type="NCBIfam" id="TIGR02035">
    <property type="entry name" value="D_Ser_am_lyase"/>
    <property type="match status" value="1"/>
</dbReference>
<dbReference type="AlphaFoldDB" id="A0A1I5Q6Y6"/>
<dbReference type="GO" id="GO:0036088">
    <property type="term" value="P:D-serine catabolic process"/>
    <property type="evidence" value="ECO:0007669"/>
    <property type="project" value="TreeGrafter"/>
</dbReference>
<dbReference type="PANTHER" id="PTHR48078:SF9">
    <property type="entry name" value="D-SERINE DEHYDRATASE"/>
    <property type="match status" value="1"/>
</dbReference>
<dbReference type="EC" id="4.3.1.18" evidence="4"/>
<dbReference type="Proteomes" id="UP000198784">
    <property type="component" value="Unassembled WGS sequence"/>
</dbReference>
<accession>A0A1I5Q6Y6</accession>
<gene>
    <name evidence="4" type="primary">dsdA</name>
    <name evidence="6" type="ORF">SAMN05216190_11022</name>
</gene>
<dbReference type="InterPro" id="IPR001926">
    <property type="entry name" value="TrpB-like_PALP"/>
</dbReference>
<evidence type="ECO:0000259" key="5">
    <source>
        <dbReference type="Pfam" id="PF00291"/>
    </source>
</evidence>
<dbReference type="InterPro" id="IPR036052">
    <property type="entry name" value="TrpB-like_PALP_sf"/>
</dbReference>
<sequence length="452" mass="48169">MLLGKPLTAWCNEYPLLNELIALRETSWFNPGVADAAEALADVGLTRADVDDASARLARFAPYIARAFPETAASAGIIESGIRAVPQLQALLAERYGLSDSGALWLKQDSHLPISGSIKARGGIYEVLKHAEELALAAGLLKQTDDYSVLDSDTARAFFGRYKIAVGSTGNLGLSIGIVSARLGFQATVHMSADARQWKKDKLRAHGVSVVEYACDYSVAVAEGRKQAGADPYCHFVDDENSTSLFLGYAVAAQRLQQQFAAAAIRVDAEHPLFVYLPCGVGGGPGGVAFGLKLAFGDAVHCLFAEPTHSPCMLIGVHTGRHDQVSVQDFGIDNLTAADGLAVGRPSGFVGRAMQRSIDGYYTVSDEELYRLLALLDSSEGLRLEPSALAGLPGMARVLSEQQGYRARMQLTPSRMARATHLIWATGGSMVPAAEMAGYLAKGRQLLQAEPA</sequence>
<keyword evidence="3 4" id="KW-0456">Lyase</keyword>
<dbReference type="GO" id="GO:0030170">
    <property type="term" value="F:pyridoxal phosphate binding"/>
    <property type="evidence" value="ECO:0007669"/>
    <property type="project" value="InterPro"/>
</dbReference>
<organism evidence="6 7">
    <name type="scientific">Pseudomonas borbori</name>
    <dbReference type="NCBI Taxonomy" id="289003"/>
    <lineage>
        <taxon>Bacteria</taxon>
        <taxon>Pseudomonadati</taxon>
        <taxon>Pseudomonadota</taxon>
        <taxon>Gammaproteobacteria</taxon>
        <taxon>Pseudomonadales</taxon>
        <taxon>Pseudomonadaceae</taxon>
        <taxon>Pseudomonas</taxon>
    </lineage>
</organism>
<dbReference type="Gene3D" id="3.40.50.1100">
    <property type="match status" value="2"/>
</dbReference>
<keyword evidence="2 4" id="KW-0663">Pyridoxal phosphate</keyword>
<dbReference type="InterPro" id="IPR000634">
    <property type="entry name" value="Ser/Thr_deHydtase_PyrdxlP-BS"/>
</dbReference>
<dbReference type="NCBIfam" id="NF002823">
    <property type="entry name" value="PRK02991.1"/>
    <property type="match status" value="1"/>
</dbReference>
<dbReference type="PROSITE" id="PS00165">
    <property type="entry name" value="DEHYDRATASE_SER_THR"/>
    <property type="match status" value="1"/>
</dbReference>